<evidence type="ECO:0000313" key="2">
    <source>
        <dbReference type="Proteomes" id="UP000001194"/>
    </source>
</evidence>
<accession>B0DL37</accession>
<sequence length="178" mass="18918">MSALNPRLGSRAFCSAGPRTERITRTLPHALLHPGRDWLFSRNSLAGPVTSRFEFWCCSSLDLEPGTSLGSHVVVFLFGYYAPLKSPPSCTSFRQAVPSHTLEDILSCLTLTIIATCHSDGSSTHPAGGPYLTDGPSTSVFKPINCLTVSIARRADSESVDCAPSFSSFLPSGPGSLG</sequence>
<proteinExistence type="predicted"/>
<dbReference type="Proteomes" id="UP000001194">
    <property type="component" value="Unassembled WGS sequence"/>
</dbReference>
<dbReference type="RefSeq" id="XP_001884583.1">
    <property type="nucleotide sequence ID" value="XM_001884548.1"/>
</dbReference>
<dbReference type="InParanoid" id="B0DL37"/>
<protein>
    <submittedName>
        <fullName evidence="1">Predicted protein</fullName>
    </submittedName>
</protein>
<keyword evidence="2" id="KW-1185">Reference proteome</keyword>
<dbReference type="AlphaFoldDB" id="B0DL37"/>
<organism evidence="2">
    <name type="scientific">Laccaria bicolor (strain S238N-H82 / ATCC MYA-4686)</name>
    <name type="common">Bicoloured deceiver</name>
    <name type="synonym">Laccaria laccata var. bicolor</name>
    <dbReference type="NCBI Taxonomy" id="486041"/>
    <lineage>
        <taxon>Eukaryota</taxon>
        <taxon>Fungi</taxon>
        <taxon>Dikarya</taxon>
        <taxon>Basidiomycota</taxon>
        <taxon>Agaricomycotina</taxon>
        <taxon>Agaricomycetes</taxon>
        <taxon>Agaricomycetidae</taxon>
        <taxon>Agaricales</taxon>
        <taxon>Agaricineae</taxon>
        <taxon>Hydnangiaceae</taxon>
        <taxon>Laccaria</taxon>
    </lineage>
</organism>
<dbReference type="HOGENOM" id="CLU_1510867_0_0_1"/>
<evidence type="ECO:0000313" key="1">
    <source>
        <dbReference type="EMBL" id="EDR04759.1"/>
    </source>
</evidence>
<name>B0DL37_LACBS</name>
<dbReference type="GeneID" id="6080222"/>
<dbReference type="KEGG" id="lbc:LACBIDRAFT_330372"/>
<gene>
    <name evidence="1" type="ORF">LACBIDRAFT_330372</name>
</gene>
<dbReference type="OrthoDB" id="10519160at2759"/>
<dbReference type="EMBL" id="DS547116">
    <property type="protein sequence ID" value="EDR04759.1"/>
    <property type="molecule type" value="Genomic_DNA"/>
</dbReference>
<reference evidence="1 2" key="1">
    <citation type="journal article" date="2008" name="Nature">
        <title>The genome of Laccaria bicolor provides insights into mycorrhizal symbiosis.</title>
        <authorList>
            <person name="Martin F."/>
            <person name="Aerts A."/>
            <person name="Ahren D."/>
            <person name="Brun A."/>
            <person name="Danchin E.G.J."/>
            <person name="Duchaussoy F."/>
            <person name="Gibon J."/>
            <person name="Kohler A."/>
            <person name="Lindquist E."/>
            <person name="Pereda V."/>
            <person name="Salamov A."/>
            <person name="Shapiro H.J."/>
            <person name="Wuyts J."/>
            <person name="Blaudez D."/>
            <person name="Buee M."/>
            <person name="Brokstein P."/>
            <person name="Canbaeck B."/>
            <person name="Cohen D."/>
            <person name="Courty P.E."/>
            <person name="Coutinho P.M."/>
            <person name="Delaruelle C."/>
            <person name="Detter J.C."/>
            <person name="Deveau A."/>
            <person name="DiFazio S."/>
            <person name="Duplessis S."/>
            <person name="Fraissinet-Tachet L."/>
            <person name="Lucic E."/>
            <person name="Frey-Klett P."/>
            <person name="Fourrey C."/>
            <person name="Feussner I."/>
            <person name="Gay G."/>
            <person name="Grimwood J."/>
            <person name="Hoegger P.J."/>
            <person name="Jain P."/>
            <person name="Kilaru S."/>
            <person name="Labbe J."/>
            <person name="Lin Y.C."/>
            <person name="Legue V."/>
            <person name="Le Tacon F."/>
            <person name="Marmeisse R."/>
            <person name="Melayah D."/>
            <person name="Montanini B."/>
            <person name="Muratet M."/>
            <person name="Nehls U."/>
            <person name="Niculita-Hirzel H."/>
            <person name="Oudot-Le Secq M.P."/>
            <person name="Peter M."/>
            <person name="Quesneville H."/>
            <person name="Rajashekar B."/>
            <person name="Reich M."/>
            <person name="Rouhier N."/>
            <person name="Schmutz J."/>
            <person name="Yin T."/>
            <person name="Chalot M."/>
            <person name="Henrissat B."/>
            <person name="Kuees U."/>
            <person name="Lucas S."/>
            <person name="Van de Peer Y."/>
            <person name="Podila G.K."/>
            <person name="Polle A."/>
            <person name="Pukkila P.J."/>
            <person name="Richardson P.M."/>
            <person name="Rouze P."/>
            <person name="Sanders I.R."/>
            <person name="Stajich J.E."/>
            <person name="Tunlid A."/>
            <person name="Tuskan G."/>
            <person name="Grigoriev I.V."/>
        </authorList>
    </citation>
    <scope>NUCLEOTIDE SEQUENCE [LARGE SCALE GENOMIC DNA]</scope>
    <source>
        <strain evidence="2">S238N-H82 / ATCC MYA-4686</strain>
    </source>
</reference>